<protein>
    <submittedName>
        <fullName evidence="7">SFRICE_007260</fullName>
    </submittedName>
</protein>
<accession>A0A2H1W2U6</accession>
<proteinExistence type="inferred from homology"/>
<comment type="similarity">
    <text evidence="2">Belongs to the clarin family.</text>
</comment>
<feature type="transmembrane region" description="Helical" evidence="6">
    <location>
        <begin position="129"/>
        <end position="155"/>
    </location>
</feature>
<dbReference type="GO" id="GO:0016020">
    <property type="term" value="C:membrane"/>
    <property type="evidence" value="ECO:0007669"/>
    <property type="project" value="UniProtKB-SubCell"/>
</dbReference>
<dbReference type="InterPro" id="IPR026748">
    <property type="entry name" value="Clarin"/>
</dbReference>
<dbReference type="PANTHER" id="PTHR31548">
    <property type="entry name" value="CLARIN"/>
    <property type="match status" value="1"/>
</dbReference>
<evidence type="ECO:0000256" key="6">
    <source>
        <dbReference type="SAM" id="Phobius"/>
    </source>
</evidence>
<name>A0A2H1W2U6_SPOFR</name>
<dbReference type="GO" id="GO:0007605">
    <property type="term" value="P:sensory perception of sound"/>
    <property type="evidence" value="ECO:0007669"/>
    <property type="project" value="UniProtKB-ARBA"/>
</dbReference>
<sequence>MAVTRRGYIFGAFVISVLSVLLIVVSLASDSWVVSTLTVTGQQAASTLRYGLFGGELTLRELVTPNWNQLYMTCVADVNACAVSCKPDRETRTLEVRALANGYRPTASCVGPTEVDTSNPMATPPVISFAFYVILITVLALELLLGVIAAGLAILNATKNPTEPVFGLPGCLWTNVAAALLGVTVMLMFGIYWLMSGLNEHLAISFVALGLFEPGPGLGYSYWLLLGACLCFIANVVLIRTREYLLERDPAGQVIDVNYHSDVTAGQY</sequence>
<evidence type="ECO:0000256" key="2">
    <source>
        <dbReference type="ARBA" id="ARBA00005787"/>
    </source>
</evidence>
<dbReference type="PANTHER" id="PTHR31548:SF1">
    <property type="entry name" value="LD47387P"/>
    <property type="match status" value="1"/>
</dbReference>
<keyword evidence="5 6" id="KW-0472">Membrane</keyword>
<dbReference type="EMBL" id="ODYU01005942">
    <property type="protein sequence ID" value="SOQ47357.1"/>
    <property type="molecule type" value="Genomic_DNA"/>
</dbReference>
<reference evidence="7" key="1">
    <citation type="submission" date="2016-07" db="EMBL/GenBank/DDBJ databases">
        <authorList>
            <person name="Bretaudeau A."/>
        </authorList>
    </citation>
    <scope>NUCLEOTIDE SEQUENCE</scope>
    <source>
        <strain evidence="7">Rice</strain>
        <tissue evidence="7">Whole body</tissue>
    </source>
</reference>
<comment type="subcellular location">
    <subcellularLocation>
        <location evidence="1">Membrane</location>
        <topology evidence="1">Multi-pass membrane protein</topology>
    </subcellularLocation>
</comment>
<evidence type="ECO:0000313" key="7">
    <source>
        <dbReference type="EMBL" id="SOQ47357.1"/>
    </source>
</evidence>
<keyword evidence="3 6" id="KW-0812">Transmembrane</keyword>
<evidence type="ECO:0000256" key="4">
    <source>
        <dbReference type="ARBA" id="ARBA00022989"/>
    </source>
</evidence>
<evidence type="ECO:0000256" key="3">
    <source>
        <dbReference type="ARBA" id="ARBA00022692"/>
    </source>
</evidence>
<dbReference type="OrthoDB" id="6432214at2759"/>
<evidence type="ECO:0000256" key="1">
    <source>
        <dbReference type="ARBA" id="ARBA00004141"/>
    </source>
</evidence>
<dbReference type="AlphaFoldDB" id="A0A2H1W2U6"/>
<feature type="transmembrane region" description="Helical" evidence="6">
    <location>
        <begin position="176"/>
        <end position="195"/>
    </location>
</feature>
<feature type="transmembrane region" description="Helical" evidence="6">
    <location>
        <begin position="220"/>
        <end position="239"/>
    </location>
</feature>
<organism evidence="7">
    <name type="scientific">Spodoptera frugiperda</name>
    <name type="common">Fall armyworm</name>
    <dbReference type="NCBI Taxonomy" id="7108"/>
    <lineage>
        <taxon>Eukaryota</taxon>
        <taxon>Metazoa</taxon>
        <taxon>Ecdysozoa</taxon>
        <taxon>Arthropoda</taxon>
        <taxon>Hexapoda</taxon>
        <taxon>Insecta</taxon>
        <taxon>Pterygota</taxon>
        <taxon>Neoptera</taxon>
        <taxon>Endopterygota</taxon>
        <taxon>Lepidoptera</taxon>
        <taxon>Glossata</taxon>
        <taxon>Ditrysia</taxon>
        <taxon>Noctuoidea</taxon>
        <taxon>Noctuidae</taxon>
        <taxon>Amphipyrinae</taxon>
        <taxon>Spodoptera</taxon>
    </lineage>
</organism>
<feature type="transmembrane region" description="Helical" evidence="6">
    <location>
        <begin position="7"/>
        <end position="28"/>
    </location>
</feature>
<evidence type="ECO:0000256" key="5">
    <source>
        <dbReference type="ARBA" id="ARBA00023136"/>
    </source>
</evidence>
<keyword evidence="4 6" id="KW-1133">Transmembrane helix</keyword>
<gene>
    <name evidence="7" type="ORF">SFRICE_007260</name>
</gene>